<dbReference type="GO" id="GO:0008449">
    <property type="term" value="F:N-acetylglucosamine-6-sulfatase activity"/>
    <property type="evidence" value="ECO:0007669"/>
    <property type="project" value="TreeGrafter"/>
</dbReference>
<dbReference type="InterPro" id="IPR024609">
    <property type="entry name" value="Extracellular_sulfatase_C"/>
</dbReference>
<evidence type="ECO:0000313" key="18">
    <source>
        <dbReference type="Proteomes" id="UP000683360"/>
    </source>
</evidence>
<feature type="domain" description="Extracellular sulfatase C-terminal" evidence="16">
    <location>
        <begin position="619"/>
        <end position="722"/>
    </location>
</feature>
<dbReference type="PROSITE" id="PS00523">
    <property type="entry name" value="SULFATASE_1"/>
    <property type="match status" value="1"/>
</dbReference>
<evidence type="ECO:0000256" key="13">
    <source>
        <dbReference type="SAM" id="Coils"/>
    </source>
</evidence>
<proteinExistence type="inferred from homology"/>
<comment type="caution">
    <text evidence="17">The sequence shown here is derived from an EMBL/GenBank/DDBJ whole genome shotgun (WGS) entry which is preliminary data.</text>
</comment>
<evidence type="ECO:0000256" key="4">
    <source>
        <dbReference type="ARBA" id="ARBA00004348"/>
    </source>
</evidence>
<comment type="cofactor">
    <cofactor evidence="1">
        <name>Ca(2+)</name>
        <dbReference type="ChEBI" id="CHEBI:29108"/>
    </cofactor>
</comment>
<dbReference type="Proteomes" id="UP000683360">
    <property type="component" value="Unassembled WGS sequence"/>
</dbReference>
<dbReference type="GO" id="GO:0009986">
    <property type="term" value="C:cell surface"/>
    <property type="evidence" value="ECO:0007669"/>
    <property type="project" value="UniProtKB-SubCell"/>
</dbReference>
<dbReference type="Gene3D" id="3.40.720.10">
    <property type="entry name" value="Alkaline Phosphatase, subunit A"/>
    <property type="match status" value="1"/>
</dbReference>
<evidence type="ECO:0000256" key="3">
    <source>
        <dbReference type="ARBA" id="ARBA00004241"/>
    </source>
</evidence>
<comment type="similarity">
    <text evidence="5">Belongs to the sulfatase family.</text>
</comment>
<organism evidence="17 18">
    <name type="scientific">Mytilus edulis</name>
    <name type="common">Blue mussel</name>
    <dbReference type="NCBI Taxonomy" id="6550"/>
    <lineage>
        <taxon>Eukaryota</taxon>
        <taxon>Metazoa</taxon>
        <taxon>Spiralia</taxon>
        <taxon>Lophotrochozoa</taxon>
        <taxon>Mollusca</taxon>
        <taxon>Bivalvia</taxon>
        <taxon>Autobranchia</taxon>
        <taxon>Pteriomorphia</taxon>
        <taxon>Mytilida</taxon>
        <taxon>Mytiloidea</taxon>
        <taxon>Mytilidae</taxon>
        <taxon>Mytilinae</taxon>
        <taxon>Mytilus</taxon>
    </lineage>
</organism>
<keyword evidence="6" id="KW-0479">Metal-binding</keyword>
<comment type="subcellular location">
    <subcellularLocation>
        <location evidence="3">Cell surface</location>
    </subcellularLocation>
    <subcellularLocation>
        <location evidence="2">Endoplasmic reticulum</location>
    </subcellularLocation>
    <subcellularLocation>
        <location evidence="4">Golgi apparatus</location>
        <location evidence="4">Golgi stack</location>
    </subcellularLocation>
</comment>
<evidence type="ECO:0000256" key="5">
    <source>
        <dbReference type="ARBA" id="ARBA00008779"/>
    </source>
</evidence>
<keyword evidence="10" id="KW-0106">Calcium</keyword>
<feature type="region of interest" description="Disordered" evidence="14">
    <location>
        <begin position="1"/>
        <end position="21"/>
    </location>
</feature>
<dbReference type="GO" id="GO:0005795">
    <property type="term" value="C:Golgi stack"/>
    <property type="evidence" value="ECO:0007669"/>
    <property type="project" value="UniProtKB-SubCell"/>
</dbReference>
<dbReference type="PANTHER" id="PTHR43108">
    <property type="entry name" value="N-ACETYLGLUCOSAMINE-6-SULFATASE FAMILY MEMBER"/>
    <property type="match status" value="1"/>
</dbReference>
<keyword evidence="13" id="KW-0175">Coiled coil</keyword>
<dbReference type="GO" id="GO:0005539">
    <property type="term" value="F:glycosaminoglycan binding"/>
    <property type="evidence" value="ECO:0007669"/>
    <property type="project" value="TreeGrafter"/>
</dbReference>
<dbReference type="GO" id="GO:0005783">
    <property type="term" value="C:endoplasmic reticulum"/>
    <property type="evidence" value="ECO:0007669"/>
    <property type="project" value="UniProtKB-SubCell"/>
</dbReference>
<feature type="domain" description="Sulfatase N-terminal" evidence="15">
    <location>
        <begin position="142"/>
        <end position="472"/>
    </location>
</feature>
<dbReference type="Pfam" id="PF12548">
    <property type="entry name" value="DUF3740"/>
    <property type="match status" value="1"/>
</dbReference>
<dbReference type="Pfam" id="PF00884">
    <property type="entry name" value="Sulfatase"/>
    <property type="match status" value="1"/>
</dbReference>
<keyword evidence="11" id="KW-0333">Golgi apparatus</keyword>
<reference evidence="17" key="1">
    <citation type="submission" date="2021-03" db="EMBL/GenBank/DDBJ databases">
        <authorList>
            <person name="Bekaert M."/>
        </authorList>
    </citation>
    <scope>NUCLEOTIDE SEQUENCE</scope>
</reference>
<dbReference type="InterPro" id="IPR024607">
    <property type="entry name" value="Sulfatase_CS"/>
</dbReference>
<evidence type="ECO:0000259" key="16">
    <source>
        <dbReference type="Pfam" id="PF12548"/>
    </source>
</evidence>
<evidence type="ECO:0000256" key="11">
    <source>
        <dbReference type="ARBA" id="ARBA00023034"/>
    </source>
</evidence>
<accession>A0A8S3TB22</accession>
<protein>
    <submittedName>
        <fullName evidence="17">SULF</fullName>
        <ecNumber evidence="17">3.1.6.-</ecNumber>
    </submittedName>
</protein>
<dbReference type="InterPro" id="IPR000917">
    <property type="entry name" value="Sulfatase_N"/>
</dbReference>
<evidence type="ECO:0000256" key="2">
    <source>
        <dbReference type="ARBA" id="ARBA00004240"/>
    </source>
</evidence>
<evidence type="ECO:0000256" key="7">
    <source>
        <dbReference type="ARBA" id="ARBA00022729"/>
    </source>
</evidence>
<keyword evidence="18" id="KW-1185">Reference proteome</keyword>
<keyword evidence="7" id="KW-0732">Signal</keyword>
<keyword evidence="8 17" id="KW-0378">Hydrolase</keyword>
<evidence type="ECO:0000259" key="15">
    <source>
        <dbReference type="Pfam" id="PF00884"/>
    </source>
</evidence>
<dbReference type="InterPro" id="IPR017850">
    <property type="entry name" value="Alkaline_phosphatase_core_sf"/>
</dbReference>
<dbReference type="CDD" id="cd16147">
    <property type="entry name" value="G6S"/>
    <property type="match status" value="1"/>
</dbReference>
<dbReference type="AlphaFoldDB" id="A0A8S3TB22"/>
<keyword evidence="12" id="KW-0325">Glycoprotein</keyword>
<evidence type="ECO:0000256" key="9">
    <source>
        <dbReference type="ARBA" id="ARBA00022824"/>
    </source>
</evidence>
<dbReference type="EMBL" id="CAJPWZ010002098">
    <property type="protein sequence ID" value="CAG2230698.1"/>
    <property type="molecule type" value="Genomic_DNA"/>
</dbReference>
<sequence length="957" mass="112663">MGYSGFLQQTSMSPTYSSSEHQVSDINGYTRAPHNHANKFHPTTQCPEQTKLQQSIRRKESQWLNKEFNQECTMIQSKLFTLELVLHKKLGYKIGKMKGFKCFLIYEMCILTLICSCIAQRSQYKEDIYNRRSNKKKKNDKPNIIVIITDDQDELLGSMHVMPKTLKWMRDQGVHFNNSFVSTPMCCPSRSSFLTGMYTHNHHVYTNNDNCSSPYWQANHESRSFATYLSNAGYRTGYFGKYLNEYNGTYIPAGWREWLGLVKNSRFYNYTVNFNGQKMKHEDNYYQDYFTDLIANDSVTFLKRSKQYFPKRPVLMVLSTPAPHGPEDAAPQYQHLFYNNTFHRTPSWNVAPNYDKQYLLKVTGKMEPIEQRFTDVLQQKRLQTLQSVDDLVDKVCGELWMLGELDNTYILYTSDHGYHLGQYGVIKGKALPYDFDTRVPLYMRGPGILPRSKISNMVLNIDIAATILDIAGLEIPDHFDGKSILRLIKAYRDPQNVDSKGFVKTRKPWGDTVLLERGKITGKRYKDMMREQKRTFLENPETRLLYATPKQKRIYKECAKPENQPPCKVNQKYQCIKDPKRKLPRLMKCRPGDETKDLMLNDNGPPCHCKKGGKRRRIARLQRKYLQTQMKTSNLRSSIKRKKRSYINSVDENSVPPVSPIDRRCRVLQNNTVSCDQILYQDADAWKNHKDQLDDMIQEYRKMLEDLRKYRRHLKKEKPRETFLSQFDKSDEFLESVGLPGTSPACKCDTNQTNFNARKEAIKEARKERRKRKRKNKNKKRKRDCNQNDLKCTIHNNDQWKTPPLWNSSYWNLQSGEKLRRRDHPACKRDNMDCSIMDNSHWKTQPYWTNGPFCFCSNSNNNTYWCLRTINSTHDLLYCEFINNFISYYDLTEDPFQLKNAIHDVNYGVLQQLHEQLNEIRKCDGYKECSKASQSTKEPKNTRLLRNDYDYSYLDNT</sequence>
<evidence type="ECO:0000256" key="14">
    <source>
        <dbReference type="SAM" id="MobiDB-lite"/>
    </source>
</evidence>
<dbReference type="SUPFAM" id="SSF53649">
    <property type="entry name" value="Alkaline phosphatase-like"/>
    <property type="match status" value="2"/>
</dbReference>
<dbReference type="PANTHER" id="PTHR43108:SF16">
    <property type="entry name" value="EXTRACELLULAR SULFATASE SULF-1 HOMOLOG"/>
    <property type="match status" value="1"/>
</dbReference>
<gene>
    <name evidence="17" type="ORF">MEDL_43567</name>
</gene>
<evidence type="ECO:0000256" key="1">
    <source>
        <dbReference type="ARBA" id="ARBA00001913"/>
    </source>
</evidence>
<name>A0A8S3TB22_MYTED</name>
<dbReference type="GO" id="GO:0046872">
    <property type="term" value="F:metal ion binding"/>
    <property type="evidence" value="ECO:0007669"/>
    <property type="project" value="UniProtKB-KW"/>
</dbReference>
<feature type="coiled-coil region" evidence="13">
    <location>
        <begin position="690"/>
        <end position="717"/>
    </location>
</feature>
<dbReference type="OrthoDB" id="96314at2759"/>
<evidence type="ECO:0000256" key="10">
    <source>
        <dbReference type="ARBA" id="ARBA00022837"/>
    </source>
</evidence>
<dbReference type="EC" id="3.1.6.-" evidence="17"/>
<evidence type="ECO:0000313" key="17">
    <source>
        <dbReference type="EMBL" id="CAG2230698.1"/>
    </source>
</evidence>
<keyword evidence="9" id="KW-0256">Endoplasmic reticulum</keyword>
<evidence type="ECO:0000256" key="8">
    <source>
        <dbReference type="ARBA" id="ARBA00022801"/>
    </source>
</evidence>
<evidence type="ECO:0000256" key="12">
    <source>
        <dbReference type="ARBA" id="ARBA00023180"/>
    </source>
</evidence>
<evidence type="ECO:0000256" key="6">
    <source>
        <dbReference type="ARBA" id="ARBA00022723"/>
    </source>
</evidence>